<dbReference type="Proteomes" id="UP000576729">
    <property type="component" value="Unassembled WGS sequence"/>
</dbReference>
<reference evidence="2 3" key="1">
    <citation type="submission" date="2019-09" db="EMBL/GenBank/DDBJ databases">
        <title>Bird 10,000 Genomes (B10K) Project - Family phase.</title>
        <authorList>
            <person name="Zhang G."/>
        </authorList>
    </citation>
    <scope>NUCLEOTIDE SEQUENCE [LARGE SCALE GENOMIC DNA]</scope>
    <source>
        <strain evidence="2">B10K-OTA-212792</strain>
        <tissue evidence="2">Blood</tissue>
    </source>
</reference>
<dbReference type="InterPro" id="IPR018154">
    <property type="entry name" value="TLV/ENV_coat_polyprotein"/>
</dbReference>
<gene>
    <name evidence="2" type="primary">Ervv2_1</name>
    <name evidence="2" type="ORF">CALWIL_R15811</name>
</gene>
<accession>A0A7L4KX07</accession>
<keyword evidence="3" id="KW-1185">Reference proteome</keyword>
<comment type="caution">
    <text evidence="2">The sequence shown here is derived from an EMBL/GenBank/DDBJ whole genome shotgun (WGS) entry which is preliminary data.</text>
</comment>
<name>A0A7L4KX07_9CORV</name>
<dbReference type="SUPFAM" id="SSF58069">
    <property type="entry name" value="Virus ectodomain"/>
    <property type="match status" value="1"/>
</dbReference>
<evidence type="ECO:0000313" key="3">
    <source>
        <dbReference type="Proteomes" id="UP000576729"/>
    </source>
</evidence>
<keyword evidence="1" id="KW-1015">Disulfide bond</keyword>
<dbReference type="PANTHER" id="PTHR10424">
    <property type="entry name" value="VIRAL ENVELOPE PROTEIN"/>
    <property type="match status" value="1"/>
</dbReference>
<feature type="non-terminal residue" evidence="2">
    <location>
        <position position="95"/>
    </location>
</feature>
<organism evidence="2 3">
    <name type="scientific">Callaeas wilsoni</name>
    <name type="common">North Island kokako</name>
    <dbReference type="NCBI Taxonomy" id="1347786"/>
    <lineage>
        <taxon>Eukaryota</taxon>
        <taxon>Metazoa</taxon>
        <taxon>Chordata</taxon>
        <taxon>Craniata</taxon>
        <taxon>Vertebrata</taxon>
        <taxon>Euteleostomi</taxon>
        <taxon>Archelosauria</taxon>
        <taxon>Archosauria</taxon>
        <taxon>Dinosauria</taxon>
        <taxon>Saurischia</taxon>
        <taxon>Theropoda</taxon>
        <taxon>Coelurosauria</taxon>
        <taxon>Aves</taxon>
        <taxon>Neognathae</taxon>
        <taxon>Neoaves</taxon>
        <taxon>Telluraves</taxon>
        <taxon>Australaves</taxon>
        <taxon>Passeriformes</taxon>
        <taxon>Corvoidea</taxon>
        <taxon>Callaeidae</taxon>
        <taxon>Callaeas</taxon>
    </lineage>
</organism>
<dbReference type="EMBL" id="VWPU01007758">
    <property type="protein sequence ID" value="NXY57496.1"/>
    <property type="molecule type" value="Genomic_DNA"/>
</dbReference>
<dbReference type="PANTHER" id="PTHR10424:SF73">
    <property type="entry name" value="ENDOGENOUS RETROVIRUS GROUP FC1 ENV POLYPROTEIN-RELATED"/>
    <property type="match status" value="1"/>
</dbReference>
<protein>
    <submittedName>
        <fullName evidence="2">ERVV2 protein</fullName>
    </submittedName>
</protein>
<dbReference type="Gene3D" id="1.10.287.210">
    <property type="match status" value="1"/>
</dbReference>
<evidence type="ECO:0000313" key="2">
    <source>
        <dbReference type="EMBL" id="NXY57496.1"/>
    </source>
</evidence>
<dbReference type="AlphaFoldDB" id="A0A7L4KX07"/>
<evidence type="ECO:0000256" key="1">
    <source>
        <dbReference type="ARBA" id="ARBA00023157"/>
    </source>
</evidence>
<proteinExistence type="predicted"/>
<sequence length="95" mass="10107">TGFHSFVTALIAPSGIAQLEKAIVNISANMEAMADSTGDALQKLQTEGESLKGVVFQNHMVLDMITAHMGGVRILVNSSCCTYVDLRGQISTDVH</sequence>
<feature type="non-terminal residue" evidence="2">
    <location>
        <position position="1"/>
    </location>
</feature>